<feature type="domain" description="Oxidoreductase molybdopterin-binding" evidence="5">
    <location>
        <begin position="43"/>
        <end position="223"/>
    </location>
</feature>
<evidence type="ECO:0000313" key="8">
    <source>
        <dbReference type="Proteomes" id="UP000571817"/>
    </source>
</evidence>
<evidence type="ECO:0000256" key="2">
    <source>
        <dbReference type="ARBA" id="ARBA00022505"/>
    </source>
</evidence>
<dbReference type="GO" id="GO:0030151">
    <property type="term" value="F:molybdenum ion binding"/>
    <property type="evidence" value="ECO:0007669"/>
    <property type="project" value="InterPro"/>
</dbReference>
<reference evidence="7 8" key="1">
    <citation type="submission" date="2020-07" db="EMBL/GenBank/DDBJ databases">
        <title>Sequencing the genomes of 1000 actinobacteria strains.</title>
        <authorList>
            <person name="Klenk H.-P."/>
        </authorList>
    </citation>
    <scope>NUCLEOTIDE SEQUENCE [LARGE SCALE GENOMIC DNA]</scope>
    <source>
        <strain evidence="7 8">DSM 29531</strain>
    </source>
</reference>
<dbReference type="Gene3D" id="3.90.420.10">
    <property type="entry name" value="Oxidoreductase, molybdopterin-binding domain"/>
    <property type="match status" value="1"/>
</dbReference>
<dbReference type="CDD" id="cd02110">
    <property type="entry name" value="SO_family_Moco_dimer"/>
    <property type="match status" value="1"/>
</dbReference>
<dbReference type="InterPro" id="IPR036374">
    <property type="entry name" value="OxRdtase_Mopterin-bd_sf"/>
</dbReference>
<dbReference type="GO" id="GO:0008482">
    <property type="term" value="F:sulfite oxidase activity"/>
    <property type="evidence" value="ECO:0007669"/>
    <property type="project" value="UniProtKB-EC"/>
</dbReference>
<dbReference type="AlphaFoldDB" id="A0A853DFZ1"/>
<evidence type="ECO:0000256" key="4">
    <source>
        <dbReference type="ARBA" id="ARBA00023002"/>
    </source>
</evidence>
<evidence type="ECO:0000313" key="7">
    <source>
        <dbReference type="EMBL" id="NYJ75607.1"/>
    </source>
</evidence>
<dbReference type="EC" id="1.8.3.1" evidence="7"/>
<dbReference type="EMBL" id="JACCFW010000001">
    <property type="protein sequence ID" value="NYJ75607.1"/>
    <property type="molecule type" value="Genomic_DNA"/>
</dbReference>
<dbReference type="SUPFAM" id="SSF81296">
    <property type="entry name" value="E set domains"/>
    <property type="match status" value="1"/>
</dbReference>
<evidence type="ECO:0000256" key="3">
    <source>
        <dbReference type="ARBA" id="ARBA00022723"/>
    </source>
</evidence>
<keyword evidence="4 7" id="KW-0560">Oxidoreductase</keyword>
<dbReference type="GO" id="GO:0006790">
    <property type="term" value="P:sulfur compound metabolic process"/>
    <property type="evidence" value="ECO:0007669"/>
    <property type="project" value="TreeGrafter"/>
</dbReference>
<dbReference type="InterPro" id="IPR014756">
    <property type="entry name" value="Ig_E-set"/>
</dbReference>
<dbReference type="GO" id="GO:0020037">
    <property type="term" value="F:heme binding"/>
    <property type="evidence" value="ECO:0007669"/>
    <property type="project" value="TreeGrafter"/>
</dbReference>
<protein>
    <submittedName>
        <fullName evidence="7">Sulfite oxidase</fullName>
        <ecNumber evidence="7">1.8.3.1</ecNumber>
    </submittedName>
</protein>
<accession>A0A853DFZ1</accession>
<dbReference type="PANTHER" id="PTHR19372">
    <property type="entry name" value="SULFITE REDUCTASE"/>
    <property type="match status" value="1"/>
</dbReference>
<dbReference type="InterPro" id="IPR000572">
    <property type="entry name" value="OxRdtase_Mopterin-bd_dom"/>
</dbReference>
<evidence type="ECO:0000259" key="5">
    <source>
        <dbReference type="Pfam" id="PF00174"/>
    </source>
</evidence>
<proteinExistence type="predicted"/>
<dbReference type="Proteomes" id="UP000571817">
    <property type="component" value="Unassembled WGS sequence"/>
</dbReference>
<keyword evidence="8" id="KW-1185">Reference proteome</keyword>
<dbReference type="InterPro" id="IPR005066">
    <property type="entry name" value="MoCF_OxRdtse_dimer"/>
</dbReference>
<dbReference type="Pfam" id="PF03404">
    <property type="entry name" value="Mo-co_dimer"/>
    <property type="match status" value="1"/>
</dbReference>
<dbReference type="FunFam" id="3.90.420.10:FF:000002">
    <property type="entry name" value="sulfite oxidase, mitochondrial"/>
    <property type="match status" value="1"/>
</dbReference>
<keyword evidence="3" id="KW-0479">Metal-binding</keyword>
<dbReference type="SUPFAM" id="SSF56524">
    <property type="entry name" value="Oxidoreductase molybdopterin-binding domain"/>
    <property type="match status" value="1"/>
</dbReference>
<dbReference type="RefSeq" id="WP_218883721.1">
    <property type="nucleotide sequence ID" value="NZ_JACCFW010000001.1"/>
</dbReference>
<gene>
    <name evidence="7" type="ORF">HNR15_002570</name>
</gene>
<feature type="domain" description="Moybdenum cofactor oxidoreductase dimerisation" evidence="6">
    <location>
        <begin position="253"/>
        <end position="365"/>
    </location>
</feature>
<dbReference type="InterPro" id="IPR008335">
    <property type="entry name" value="Mopterin_OxRdtase_euk"/>
</dbReference>
<dbReference type="GO" id="GO:0043546">
    <property type="term" value="F:molybdopterin cofactor binding"/>
    <property type="evidence" value="ECO:0007669"/>
    <property type="project" value="TreeGrafter"/>
</dbReference>
<dbReference type="PRINTS" id="PR00407">
    <property type="entry name" value="EUMOPTERIN"/>
</dbReference>
<keyword evidence="2" id="KW-0500">Molybdenum</keyword>
<organism evidence="7 8">
    <name type="scientific">Allobranchiibius huperziae</name>
    <dbReference type="NCBI Taxonomy" id="1874116"/>
    <lineage>
        <taxon>Bacteria</taxon>
        <taxon>Bacillati</taxon>
        <taxon>Actinomycetota</taxon>
        <taxon>Actinomycetes</taxon>
        <taxon>Micrococcales</taxon>
        <taxon>Dermacoccaceae</taxon>
        <taxon>Allobranchiibius</taxon>
    </lineage>
</organism>
<comment type="cofactor">
    <cofactor evidence="1">
        <name>Mo-molybdopterin</name>
        <dbReference type="ChEBI" id="CHEBI:71302"/>
    </cofactor>
</comment>
<name>A0A853DFZ1_9MICO</name>
<comment type="caution">
    <text evidence="7">The sequence shown here is derived from an EMBL/GenBank/DDBJ whole genome shotgun (WGS) entry which is preliminary data.</text>
</comment>
<sequence length="369" mass="39425">MNSWGKRADMLVHEEAPFNAEPTSAALAASYLTPTDTFYSRNHGPIPTLDPATWRLEVDGLVDRSLRLSLQELQDRFEEHEVTATVQCAGNRRAGLIAVRNIPGEDPWRDGATSTAVWAGVRLADVLAAAGVTQGDAAADEVHVAFQAPDVSELARPSQAYGGSIPLTKATRPEVLLAWSMNGEALRPVHGAPLRVVVPGWIGARSVKWLERVVVRRGPSENYFQSVAYRLLPPDADPDAAGPGDGLSLGPIALNSAILSPADDSTVSAGTVLVDGYAFAGDGRQVARVDVSSDAGETWVQADLGRDRGPWAWRLWHAEVHLAAGDAVLVARAWDGTAAAQPSEAAQLWNPKGYVNNACPRARVHAVHR</sequence>
<dbReference type="PANTHER" id="PTHR19372:SF7">
    <property type="entry name" value="SULFITE OXIDASE, MITOCHONDRIAL"/>
    <property type="match status" value="1"/>
</dbReference>
<dbReference type="Pfam" id="PF00174">
    <property type="entry name" value="Oxidored_molyb"/>
    <property type="match status" value="1"/>
</dbReference>
<dbReference type="Gene3D" id="2.60.40.650">
    <property type="match status" value="1"/>
</dbReference>
<evidence type="ECO:0000259" key="6">
    <source>
        <dbReference type="Pfam" id="PF03404"/>
    </source>
</evidence>
<evidence type="ECO:0000256" key="1">
    <source>
        <dbReference type="ARBA" id="ARBA00001924"/>
    </source>
</evidence>